<protein>
    <submittedName>
        <fullName evidence="3">Lipoprotein</fullName>
    </submittedName>
</protein>
<evidence type="ECO:0000313" key="2">
    <source>
        <dbReference type="Proteomes" id="UP000275846"/>
    </source>
</evidence>
<evidence type="ECO:0000313" key="3">
    <source>
        <dbReference type="WBParaSite" id="SSLN_0001564601-mRNA-1"/>
    </source>
</evidence>
<dbReference type="EMBL" id="UYSU01039577">
    <property type="protein sequence ID" value="VDM01468.1"/>
    <property type="molecule type" value="Genomic_DNA"/>
</dbReference>
<proteinExistence type="predicted"/>
<gene>
    <name evidence="1" type="ORF">SSLN_LOCUS15082</name>
</gene>
<keyword evidence="2" id="KW-1185">Reference proteome</keyword>
<organism evidence="3">
    <name type="scientific">Schistocephalus solidus</name>
    <name type="common">Tapeworm</name>
    <dbReference type="NCBI Taxonomy" id="70667"/>
    <lineage>
        <taxon>Eukaryota</taxon>
        <taxon>Metazoa</taxon>
        <taxon>Spiralia</taxon>
        <taxon>Lophotrochozoa</taxon>
        <taxon>Platyhelminthes</taxon>
        <taxon>Cestoda</taxon>
        <taxon>Eucestoda</taxon>
        <taxon>Diphyllobothriidea</taxon>
        <taxon>Diphyllobothriidae</taxon>
        <taxon>Schistocephalus</taxon>
    </lineage>
</organism>
<accession>A0A183TF34</accession>
<dbReference type="Proteomes" id="UP000275846">
    <property type="component" value="Unassembled WGS sequence"/>
</dbReference>
<name>A0A183TF34_SCHSO</name>
<dbReference type="WBParaSite" id="SSLN_0001564601-mRNA-1">
    <property type="protein sequence ID" value="SSLN_0001564601-mRNA-1"/>
    <property type="gene ID" value="SSLN_0001564601"/>
</dbReference>
<dbReference type="AlphaFoldDB" id="A0A183TF34"/>
<reference evidence="3" key="1">
    <citation type="submission" date="2016-06" db="UniProtKB">
        <authorList>
            <consortium name="WormBaseParasite"/>
        </authorList>
    </citation>
    <scope>IDENTIFICATION</scope>
</reference>
<evidence type="ECO:0000313" key="1">
    <source>
        <dbReference type="EMBL" id="VDM01468.1"/>
    </source>
</evidence>
<sequence>MRSFPDSDLDVGNYSSCAPLPLAPAALSAMLDGECMEQRTENSATFFCVNHDQFFAVFCVAGTVTEKKKPAATVAD</sequence>
<reference evidence="1 2" key="2">
    <citation type="submission" date="2018-11" db="EMBL/GenBank/DDBJ databases">
        <authorList>
            <consortium name="Pathogen Informatics"/>
        </authorList>
    </citation>
    <scope>NUCLEOTIDE SEQUENCE [LARGE SCALE GENOMIC DNA]</scope>
    <source>
        <strain evidence="1 2">NST_G2</strain>
    </source>
</reference>